<evidence type="ECO:0000313" key="2">
    <source>
        <dbReference type="Proteomes" id="UP001143910"/>
    </source>
</evidence>
<name>A0ACC1MEH9_9HYPO</name>
<dbReference type="Proteomes" id="UP001143910">
    <property type="component" value="Unassembled WGS sequence"/>
</dbReference>
<gene>
    <name evidence="1" type="ORF">NQ176_g10894</name>
</gene>
<sequence>MAINTCNTVVYSIGSLFTSLIPNLVLKGVGEAITNPLVRNKILILNGTLDRETGPSNEPFTGLDFVAAIANACADSRGLPPPDEEQYSLYVSHVIYLESSISPIVDKQRFAQLGIESTRLYGPKDVSGHVGRYDSKALAQALETIVGRKNTRLDRSRRNTLVG</sequence>
<proteinExistence type="predicted"/>
<organism evidence="1 2">
    <name type="scientific">Zarea fungicola</name>
    <dbReference type="NCBI Taxonomy" id="93591"/>
    <lineage>
        <taxon>Eukaryota</taxon>
        <taxon>Fungi</taxon>
        <taxon>Dikarya</taxon>
        <taxon>Ascomycota</taxon>
        <taxon>Pezizomycotina</taxon>
        <taxon>Sordariomycetes</taxon>
        <taxon>Hypocreomycetidae</taxon>
        <taxon>Hypocreales</taxon>
        <taxon>Cordycipitaceae</taxon>
        <taxon>Zarea</taxon>
    </lineage>
</organism>
<dbReference type="EMBL" id="JANJQO010003251">
    <property type="protein sequence ID" value="KAJ2962898.1"/>
    <property type="molecule type" value="Genomic_DNA"/>
</dbReference>
<comment type="caution">
    <text evidence="1">The sequence shown here is derived from an EMBL/GenBank/DDBJ whole genome shotgun (WGS) entry which is preliminary data.</text>
</comment>
<reference evidence="1" key="1">
    <citation type="submission" date="2022-08" db="EMBL/GenBank/DDBJ databases">
        <title>Genome Sequence of Lecanicillium fungicola.</title>
        <authorList>
            <person name="Buettner E."/>
        </authorList>
    </citation>
    <scope>NUCLEOTIDE SEQUENCE</scope>
    <source>
        <strain evidence="1">Babe33</strain>
    </source>
</reference>
<keyword evidence="2" id="KW-1185">Reference proteome</keyword>
<protein>
    <submittedName>
        <fullName evidence="1">Uncharacterized protein</fullName>
    </submittedName>
</protein>
<evidence type="ECO:0000313" key="1">
    <source>
        <dbReference type="EMBL" id="KAJ2962898.1"/>
    </source>
</evidence>
<accession>A0ACC1MEH9</accession>